<dbReference type="Pfam" id="PF11374">
    <property type="entry name" value="DUF3176"/>
    <property type="match status" value="1"/>
</dbReference>
<feature type="transmembrane region" description="Helical" evidence="1">
    <location>
        <begin position="135"/>
        <end position="153"/>
    </location>
</feature>
<dbReference type="OrthoDB" id="5242705at2759"/>
<sequence>QKKKSTPNLAQGIEQKLWNYSASGNILKRWLLETVSWLLSALCMGAIVVVLYLLRDRPVPKNWLMGLTLNTYIAILSRIASAALLLPASEALGQLKWSWFQGDSKKMWDFELFDNASRGPWGSFLFLVRTKGRTLAALGAAITIFAMALDPFFQQVAHYPQRWGLQTQNSSIPRVLRYDPPIRKEFDATDQLVFSDIDIRPVVEKFFLDFGIPQVQVGNGTRAEIPLVCPGSNCTWEPYETLGICSECEDVADMLDFACLTGPLDWVSNATSYDPYQNGTMCEWFFNATTEKPMLMLGYQADPATNQSVGEILTTRGLPLVTNINRRPLFGGSINFKHIRNPISDFVVVSAADGWNLEEMLASIFQRERPRATECVLSWCVQTIESAYHLGTYTENVTKRFFNTTDGPWPWDIIPTEDPETVLPIYNENITINPHAVDRQANISSYGARNETTFNVLTAFDEFLPSFFTTKSNDSEIWLKFRTRNRSPSQLQHPVSPWAAPNNVTYHIERLATTMTNTIRRSSKLMATGKSFSEETYVEVRWAWLSLPVGLLMLTLVFLVATIVRTSLELDRVGVWKNSSIATLLYGLPDDMQRKITASQAACTPRTRAKVLNVRMLPTKGWRVSGNFLSPVAHKPKFEPPQGWI</sequence>
<evidence type="ECO:0000256" key="1">
    <source>
        <dbReference type="SAM" id="Phobius"/>
    </source>
</evidence>
<dbReference type="PANTHER" id="PTHR35394">
    <property type="entry name" value="DUF3176 DOMAIN-CONTAINING PROTEIN"/>
    <property type="match status" value="1"/>
</dbReference>
<dbReference type="InterPro" id="IPR021514">
    <property type="entry name" value="DUF3176"/>
</dbReference>
<keyword evidence="1" id="KW-0472">Membrane</keyword>
<keyword evidence="1" id="KW-1133">Transmembrane helix</keyword>
<evidence type="ECO:0000313" key="3">
    <source>
        <dbReference type="Proteomes" id="UP000799291"/>
    </source>
</evidence>
<feature type="non-terminal residue" evidence="2">
    <location>
        <position position="1"/>
    </location>
</feature>
<proteinExistence type="predicted"/>
<gene>
    <name evidence="2" type="ORF">K458DRAFT_324127</name>
</gene>
<reference evidence="2" key="1">
    <citation type="journal article" date="2020" name="Stud. Mycol.">
        <title>101 Dothideomycetes genomes: a test case for predicting lifestyles and emergence of pathogens.</title>
        <authorList>
            <person name="Haridas S."/>
            <person name="Albert R."/>
            <person name="Binder M."/>
            <person name="Bloem J."/>
            <person name="Labutti K."/>
            <person name="Salamov A."/>
            <person name="Andreopoulos B."/>
            <person name="Baker S."/>
            <person name="Barry K."/>
            <person name="Bills G."/>
            <person name="Bluhm B."/>
            <person name="Cannon C."/>
            <person name="Castanera R."/>
            <person name="Culley D."/>
            <person name="Daum C."/>
            <person name="Ezra D."/>
            <person name="Gonzalez J."/>
            <person name="Henrissat B."/>
            <person name="Kuo A."/>
            <person name="Liang C."/>
            <person name="Lipzen A."/>
            <person name="Lutzoni F."/>
            <person name="Magnuson J."/>
            <person name="Mondo S."/>
            <person name="Nolan M."/>
            <person name="Ohm R."/>
            <person name="Pangilinan J."/>
            <person name="Park H.-J."/>
            <person name="Ramirez L."/>
            <person name="Alfaro M."/>
            <person name="Sun H."/>
            <person name="Tritt A."/>
            <person name="Yoshinaga Y."/>
            <person name="Zwiers L.-H."/>
            <person name="Turgeon B."/>
            <person name="Goodwin S."/>
            <person name="Spatafora J."/>
            <person name="Crous P."/>
            <person name="Grigoriev I."/>
        </authorList>
    </citation>
    <scope>NUCLEOTIDE SEQUENCE</scope>
    <source>
        <strain evidence="2">CBS 122367</strain>
    </source>
</reference>
<dbReference type="PANTHER" id="PTHR35394:SF5">
    <property type="entry name" value="DUF3176 DOMAIN-CONTAINING PROTEIN"/>
    <property type="match status" value="1"/>
</dbReference>
<keyword evidence="1" id="KW-0812">Transmembrane</keyword>
<dbReference type="EMBL" id="MU005656">
    <property type="protein sequence ID" value="KAF2675658.1"/>
    <property type="molecule type" value="Genomic_DNA"/>
</dbReference>
<dbReference type="Proteomes" id="UP000799291">
    <property type="component" value="Unassembled WGS sequence"/>
</dbReference>
<name>A0A6G1IC29_9PLEO</name>
<organism evidence="2 3">
    <name type="scientific">Lentithecium fluviatile CBS 122367</name>
    <dbReference type="NCBI Taxonomy" id="1168545"/>
    <lineage>
        <taxon>Eukaryota</taxon>
        <taxon>Fungi</taxon>
        <taxon>Dikarya</taxon>
        <taxon>Ascomycota</taxon>
        <taxon>Pezizomycotina</taxon>
        <taxon>Dothideomycetes</taxon>
        <taxon>Pleosporomycetidae</taxon>
        <taxon>Pleosporales</taxon>
        <taxon>Massarineae</taxon>
        <taxon>Lentitheciaceae</taxon>
        <taxon>Lentithecium</taxon>
    </lineage>
</organism>
<feature type="transmembrane region" description="Helical" evidence="1">
    <location>
        <begin position="542"/>
        <end position="564"/>
    </location>
</feature>
<feature type="transmembrane region" description="Helical" evidence="1">
    <location>
        <begin position="66"/>
        <end position="86"/>
    </location>
</feature>
<feature type="transmembrane region" description="Helical" evidence="1">
    <location>
        <begin position="35"/>
        <end position="54"/>
    </location>
</feature>
<keyword evidence="3" id="KW-1185">Reference proteome</keyword>
<dbReference type="AlphaFoldDB" id="A0A6G1IC29"/>
<protein>
    <submittedName>
        <fullName evidence="2">Uncharacterized protein</fullName>
    </submittedName>
</protein>
<accession>A0A6G1IC29</accession>
<evidence type="ECO:0000313" key="2">
    <source>
        <dbReference type="EMBL" id="KAF2675658.1"/>
    </source>
</evidence>